<evidence type="ECO:0000313" key="3">
    <source>
        <dbReference type="Proteomes" id="UP000823775"/>
    </source>
</evidence>
<reference evidence="2 3" key="1">
    <citation type="journal article" date="2021" name="BMC Genomics">
        <title>Datura genome reveals duplications of psychoactive alkaloid biosynthetic genes and high mutation rate following tissue culture.</title>
        <authorList>
            <person name="Rajewski A."/>
            <person name="Carter-House D."/>
            <person name="Stajich J."/>
            <person name="Litt A."/>
        </authorList>
    </citation>
    <scope>NUCLEOTIDE SEQUENCE [LARGE SCALE GENOMIC DNA]</scope>
    <source>
        <strain evidence="2">AR-01</strain>
    </source>
</reference>
<feature type="compositionally biased region" description="Polar residues" evidence="1">
    <location>
        <begin position="80"/>
        <end position="94"/>
    </location>
</feature>
<feature type="non-terminal residue" evidence="2">
    <location>
        <position position="1"/>
    </location>
</feature>
<feature type="compositionally biased region" description="Low complexity" evidence="1">
    <location>
        <begin position="114"/>
        <end position="123"/>
    </location>
</feature>
<gene>
    <name evidence="2" type="ORF">HAX54_050837</name>
</gene>
<feature type="compositionally biased region" description="Basic residues" evidence="1">
    <location>
        <begin position="133"/>
        <end position="146"/>
    </location>
</feature>
<organism evidence="2 3">
    <name type="scientific">Datura stramonium</name>
    <name type="common">Jimsonweed</name>
    <name type="synonym">Common thornapple</name>
    <dbReference type="NCBI Taxonomy" id="4076"/>
    <lineage>
        <taxon>Eukaryota</taxon>
        <taxon>Viridiplantae</taxon>
        <taxon>Streptophyta</taxon>
        <taxon>Embryophyta</taxon>
        <taxon>Tracheophyta</taxon>
        <taxon>Spermatophyta</taxon>
        <taxon>Magnoliopsida</taxon>
        <taxon>eudicotyledons</taxon>
        <taxon>Gunneridae</taxon>
        <taxon>Pentapetalae</taxon>
        <taxon>asterids</taxon>
        <taxon>lamiids</taxon>
        <taxon>Solanales</taxon>
        <taxon>Solanaceae</taxon>
        <taxon>Solanoideae</taxon>
        <taxon>Datureae</taxon>
        <taxon>Datura</taxon>
    </lineage>
</organism>
<keyword evidence="3" id="KW-1185">Reference proteome</keyword>
<comment type="caution">
    <text evidence="2">The sequence shown here is derived from an EMBL/GenBank/DDBJ whole genome shotgun (WGS) entry which is preliminary data.</text>
</comment>
<feature type="region of interest" description="Disordered" evidence="1">
    <location>
        <begin position="74"/>
        <end position="155"/>
    </location>
</feature>
<sequence>EDTKHVVHFYSGSNLSRTTVKALPRNLDLICDDWGFDISALEDVHAKNEPVGETTLAGKKPEDAGASYKRIGSKTHMDGQKSNNSFNLKISPSLCTADKSSKGKDIFQGDRSRSSNSAPSSAPITYNNYYKTNQRRGPRIKKARTGRSKESTLLK</sequence>
<feature type="compositionally biased region" description="Basic and acidic residues" evidence="1">
    <location>
        <begin position="99"/>
        <end position="113"/>
    </location>
</feature>
<name>A0ABS8WLT9_DATST</name>
<dbReference type="EMBL" id="JACEIK010008953">
    <property type="protein sequence ID" value="MCE3051808.1"/>
    <property type="molecule type" value="Genomic_DNA"/>
</dbReference>
<accession>A0ABS8WLT9</accession>
<proteinExistence type="predicted"/>
<protein>
    <submittedName>
        <fullName evidence="2">Uncharacterized protein</fullName>
    </submittedName>
</protein>
<dbReference type="Proteomes" id="UP000823775">
    <property type="component" value="Unassembled WGS sequence"/>
</dbReference>
<evidence type="ECO:0000313" key="2">
    <source>
        <dbReference type="EMBL" id="MCE3051808.1"/>
    </source>
</evidence>
<evidence type="ECO:0000256" key="1">
    <source>
        <dbReference type="SAM" id="MobiDB-lite"/>
    </source>
</evidence>